<feature type="disulfide bond" evidence="11">
    <location>
        <begin position="776"/>
        <end position="803"/>
    </location>
</feature>
<dbReference type="CDD" id="cd00054">
    <property type="entry name" value="EGF_CA"/>
    <property type="match status" value="1"/>
</dbReference>
<accession>A0A8P4GNB0</accession>
<keyword evidence="8 12" id="KW-0472">Membrane</keyword>
<dbReference type="InterPro" id="IPR002181">
    <property type="entry name" value="Fibrinogen_a/b/g_C_dom"/>
</dbReference>
<evidence type="ECO:0000256" key="2">
    <source>
        <dbReference type="ARBA" id="ARBA00010241"/>
    </source>
</evidence>
<evidence type="ECO:0000256" key="10">
    <source>
        <dbReference type="PROSITE-ProRule" id="PRU00076"/>
    </source>
</evidence>
<dbReference type="InterPro" id="IPR000421">
    <property type="entry name" value="FA58C"/>
</dbReference>
<feature type="domain" description="EGF-like" evidence="15">
    <location>
        <begin position="396"/>
        <end position="430"/>
    </location>
</feature>
<evidence type="ECO:0000256" key="1">
    <source>
        <dbReference type="ARBA" id="ARBA00004479"/>
    </source>
</evidence>
<dbReference type="InterPro" id="IPR000742">
    <property type="entry name" value="EGF"/>
</dbReference>
<dbReference type="GO" id="GO:0016020">
    <property type="term" value="C:membrane"/>
    <property type="evidence" value="ECO:0007669"/>
    <property type="project" value="UniProtKB-SubCell"/>
</dbReference>
<dbReference type="PROSITE" id="PS50026">
    <property type="entry name" value="EGF_3"/>
    <property type="match status" value="2"/>
</dbReference>
<evidence type="ECO:0000313" key="17">
    <source>
        <dbReference type="Ensembl" id="ENSDLAP00005079678.1"/>
    </source>
</evidence>
<name>A0A8P4GNB0_DICLA</name>
<evidence type="ECO:0000259" key="15">
    <source>
        <dbReference type="PROSITE" id="PS50026"/>
    </source>
</evidence>
<evidence type="ECO:0000256" key="8">
    <source>
        <dbReference type="ARBA" id="ARBA00023136"/>
    </source>
</evidence>
<proteinExistence type="inferred from homology"/>
<evidence type="ECO:0000256" key="9">
    <source>
        <dbReference type="ARBA" id="ARBA00023157"/>
    </source>
</evidence>
<keyword evidence="7 12" id="KW-1133">Transmembrane helix</keyword>
<dbReference type="Pfam" id="PF00754">
    <property type="entry name" value="F5_F8_type_C"/>
    <property type="match status" value="1"/>
</dbReference>
<organism evidence="17 18">
    <name type="scientific">Dicentrarchus labrax</name>
    <name type="common">European seabass</name>
    <name type="synonym">Morone labrax</name>
    <dbReference type="NCBI Taxonomy" id="13489"/>
    <lineage>
        <taxon>Eukaryota</taxon>
        <taxon>Metazoa</taxon>
        <taxon>Chordata</taxon>
        <taxon>Craniata</taxon>
        <taxon>Vertebrata</taxon>
        <taxon>Euteleostomi</taxon>
        <taxon>Actinopterygii</taxon>
        <taxon>Neopterygii</taxon>
        <taxon>Teleostei</taxon>
        <taxon>Neoteleostei</taxon>
        <taxon>Acanthomorphata</taxon>
        <taxon>Eupercaria</taxon>
        <taxon>Moronidae</taxon>
        <taxon>Dicentrarchus</taxon>
    </lineage>
</organism>
<keyword evidence="9 11" id="KW-1015">Disulfide bond</keyword>
<dbReference type="SUPFAM" id="SSF49785">
    <property type="entry name" value="Galactose-binding domain-like"/>
    <property type="match status" value="1"/>
</dbReference>
<dbReference type="CDD" id="cd00110">
    <property type="entry name" value="LamG"/>
    <property type="match status" value="3"/>
</dbReference>
<evidence type="ECO:0000256" key="7">
    <source>
        <dbReference type="ARBA" id="ARBA00022989"/>
    </source>
</evidence>
<dbReference type="GeneTree" id="ENSGT00940000160532"/>
<dbReference type="Proteomes" id="UP000694389">
    <property type="component" value="Unassembled WGS sequence"/>
</dbReference>
<evidence type="ECO:0000256" key="11">
    <source>
        <dbReference type="PROSITE-ProRule" id="PRU00122"/>
    </source>
</evidence>
<dbReference type="Gene3D" id="2.10.25.10">
    <property type="entry name" value="Laminin"/>
    <property type="match status" value="2"/>
</dbReference>
<feature type="domain" description="Laminin G" evidence="14">
    <location>
        <begin position="120"/>
        <end position="300"/>
    </location>
</feature>
<dbReference type="Ensembl" id="ENSDLAT00005082725.1">
    <property type="protein sequence ID" value="ENSDLAP00005079678.1"/>
    <property type="gene ID" value="ENSDLAG00005027743.1"/>
</dbReference>
<evidence type="ECO:0000256" key="3">
    <source>
        <dbReference type="ARBA" id="ARBA00022536"/>
    </source>
</evidence>
<dbReference type="CDD" id="cd00057">
    <property type="entry name" value="FA58C"/>
    <property type="match status" value="1"/>
</dbReference>
<evidence type="ECO:0000256" key="5">
    <source>
        <dbReference type="ARBA" id="ARBA00022729"/>
    </source>
</evidence>
<keyword evidence="18" id="KW-1185">Reference proteome</keyword>
<protein>
    <recommendedName>
        <fullName evidence="19">Contactin-associated protein-like 5</fullName>
    </recommendedName>
</protein>
<evidence type="ECO:0000259" key="16">
    <source>
        <dbReference type="PROSITE" id="PS51406"/>
    </source>
</evidence>
<keyword evidence="6" id="KW-0677">Repeat</keyword>
<keyword evidence="4 12" id="KW-0812">Transmembrane</keyword>
<feature type="domain" description="Laminin G" evidence="14">
    <location>
        <begin position="638"/>
        <end position="803"/>
    </location>
</feature>
<feature type="domain" description="Fibrinogen C-terminal" evidence="16">
    <location>
        <begin position="429"/>
        <end position="481"/>
    </location>
</feature>
<feature type="transmembrane region" description="Helical" evidence="12">
    <location>
        <begin position="1063"/>
        <end position="1085"/>
    </location>
</feature>
<evidence type="ECO:0000256" key="12">
    <source>
        <dbReference type="SAM" id="Phobius"/>
    </source>
</evidence>
<evidence type="ECO:0000259" key="14">
    <source>
        <dbReference type="PROSITE" id="PS50025"/>
    </source>
</evidence>
<dbReference type="SMART" id="SM00181">
    <property type="entry name" value="EGF"/>
    <property type="match status" value="2"/>
</dbReference>
<feature type="domain" description="Laminin G" evidence="14">
    <location>
        <begin position="859"/>
        <end position="1037"/>
    </location>
</feature>
<dbReference type="FunFam" id="2.60.120.260:FF:000016">
    <property type="entry name" value="Contactin-associated protein-like 4 isoform 1"/>
    <property type="match status" value="1"/>
</dbReference>
<feature type="domain" description="EGF-like" evidence="15">
    <location>
        <begin position="804"/>
        <end position="842"/>
    </location>
</feature>
<reference evidence="17" key="1">
    <citation type="submission" date="2025-08" db="UniProtKB">
        <authorList>
            <consortium name="Ensembl"/>
        </authorList>
    </citation>
    <scope>IDENTIFICATION</scope>
</reference>
<dbReference type="PROSITE" id="PS01286">
    <property type="entry name" value="FA58C_2"/>
    <property type="match status" value="1"/>
</dbReference>
<dbReference type="InterPro" id="IPR036056">
    <property type="entry name" value="Fibrinogen-like_C"/>
</dbReference>
<dbReference type="Pfam" id="PF00008">
    <property type="entry name" value="EGF"/>
    <property type="match status" value="1"/>
</dbReference>
<dbReference type="SUPFAM" id="SSF49899">
    <property type="entry name" value="Concanavalin A-like lectins/glucanases"/>
    <property type="match status" value="4"/>
</dbReference>
<dbReference type="PROSITE" id="PS51406">
    <property type="entry name" value="FIBRINOGEN_C_2"/>
    <property type="match status" value="1"/>
</dbReference>
<dbReference type="InterPro" id="IPR001791">
    <property type="entry name" value="Laminin_G"/>
</dbReference>
<keyword evidence="3 10" id="KW-0245">EGF-like domain</keyword>
<dbReference type="InterPro" id="IPR008979">
    <property type="entry name" value="Galactose-bd-like_sf"/>
</dbReference>
<dbReference type="PROSITE" id="PS01285">
    <property type="entry name" value="FA58C_1"/>
    <property type="match status" value="1"/>
</dbReference>
<dbReference type="Pfam" id="PF02210">
    <property type="entry name" value="Laminin_G_2"/>
    <property type="match status" value="3"/>
</dbReference>
<reference evidence="17" key="2">
    <citation type="submission" date="2025-09" db="UniProtKB">
        <authorList>
            <consortium name="Ensembl"/>
        </authorList>
    </citation>
    <scope>IDENTIFICATION</scope>
</reference>
<dbReference type="Gene3D" id="2.60.120.260">
    <property type="entry name" value="Galactose-binding domain-like"/>
    <property type="match status" value="1"/>
</dbReference>
<evidence type="ECO:0000256" key="4">
    <source>
        <dbReference type="ARBA" id="ARBA00022692"/>
    </source>
</evidence>
<keyword evidence="5" id="KW-0732">Signal</keyword>
<dbReference type="SMART" id="SM00231">
    <property type="entry name" value="FA58C"/>
    <property type="match status" value="1"/>
</dbReference>
<dbReference type="AlphaFoldDB" id="A0A8P4GNB0"/>
<evidence type="ECO:0000256" key="6">
    <source>
        <dbReference type="ARBA" id="ARBA00022737"/>
    </source>
</evidence>
<comment type="caution">
    <text evidence="10">Lacks conserved residue(s) required for the propagation of feature annotation.</text>
</comment>
<evidence type="ECO:0008006" key="19">
    <source>
        <dbReference type="Google" id="ProtNLM"/>
    </source>
</evidence>
<dbReference type="SUPFAM" id="SSF56496">
    <property type="entry name" value="Fibrinogen C-terminal domain-like"/>
    <property type="match status" value="1"/>
</dbReference>
<dbReference type="Gene3D" id="2.60.120.1000">
    <property type="match status" value="1"/>
</dbReference>
<dbReference type="PROSITE" id="PS50022">
    <property type="entry name" value="FA58C_3"/>
    <property type="match status" value="1"/>
</dbReference>
<dbReference type="Gene3D" id="2.60.120.200">
    <property type="match status" value="4"/>
</dbReference>
<evidence type="ECO:0000313" key="18">
    <source>
        <dbReference type="Proteomes" id="UP000694389"/>
    </source>
</evidence>
<dbReference type="PANTHER" id="PTHR15036">
    <property type="entry name" value="PIKACHURIN-LIKE PROTEIN"/>
    <property type="match status" value="1"/>
</dbReference>
<evidence type="ECO:0000259" key="13">
    <source>
        <dbReference type="PROSITE" id="PS50022"/>
    </source>
</evidence>
<comment type="subcellular location">
    <subcellularLocation>
        <location evidence="1">Membrane</location>
        <topology evidence="1">Single-pass type I membrane protein</topology>
    </subcellularLocation>
</comment>
<feature type="domain" description="F5/8 type C" evidence="13">
    <location>
        <begin position="1"/>
        <end position="114"/>
    </location>
</feature>
<dbReference type="InterPro" id="IPR050372">
    <property type="entry name" value="Neurexin-related_CASP"/>
</dbReference>
<comment type="similarity">
    <text evidence="2">Belongs to the neurexin family.</text>
</comment>
<dbReference type="SMART" id="SM00282">
    <property type="entry name" value="LamG"/>
    <property type="match status" value="3"/>
</dbReference>
<sequence>MLGAGGWSPMVTDRDPWLQVDLRDQMKVTAVATQGCSISSDWVSRYLLLYSDTGQVWKQYRQEDGGGTFVGNVNSDDVIPNKLSHSMRTRFLRFVPVDWNPSNWLGLRVEVYGCSYKSDVADFDGRSSLLYRFNQKSMSTVKDVITLRFKSRQAEGVLLHGEGQRGDYITLELHRGKLAFYLNLDDTRQRFSSSCVAVTVGSLLDDQHWHSVIIERFNKQVNLTVDSHTQHFQTQGEGDSLEVDYELSFGGIPLPGKPGTFLRKNFHGCMENLYYNGINIIDLAKRRKPQIYSGKVTFSCSQPQLVACTFLSSSSSFLSLPVASAIMGGFSIRFQFRTWNPDGLLLSTQLSPEHQRLELLISNSRLLLTLHNFGQQLEASMNKQVKFLTNAVLCCRCLPNLCEHGGRCWQSWTSFSCDCSGTGYSGATCHKSIYESSCEAYKLIGSSSGFYSIDPDGSGPLGPALVYCNMTEERVWTVLTHNITAPVRVQGSSLQKPHIMMLNYSASAKQLRTIITGSEQCQQEVVYNCRKSRLFNTKDGRPLSWWVDQGGERRSYWGGFLPGVQQCSCSLEENCIDMNYFCNCDADIDTWANDTGVLSYKDHLPMSHIVIGDTNRTGSEAIYRIGPLRCYGDKSIWNAASFYQESSSLLFPTLRAELAFDISFYFKTTANSGVFLEIMGHKDFIRVELSSPSVVTFSFDVGNGPAVLSVKSHLPLNDRQWHYVRAERNVKEASLQVNQLPLRFLDAPADGHRHLRLSGQLFVGGTASQQRGFLGCIRTLTFNGVTFDLEERAKMVPGVSSGCPGYCSSSSSLCHNSGKCIEKSSGYTCDCSQSAFGGPTCKEVSFDRESSMTFTFQEPFSVMQNRSSQASSARRESISRAREDVAFTFITSQSPALLLTVNTFSQQYVAVILTHNGSLQIWYHLQTHRTPDVFSPILSSLADGQIHRIRIHREGKDLYVQVSNGHIKSFMWTCNELSCLLLTVDNFQEEVLLAGSKGFIGCLSSVQFNNVAPLKAALLNRGSSLVTIRGPLMQSNCGALADSITSKNLRDKEQHGPDTQNDVAVIAGVVTAVVFIAVCILAVVTRRLYLRQAHRSNHSIKEKEHPHNVETGNRTELHLQNSVRDNMKEYYI</sequence>
<dbReference type="PANTHER" id="PTHR15036:SF84">
    <property type="entry name" value="CONTACTIN-ASSOCIATED PROTEIN-LIKE 5 ISOFORM X1"/>
    <property type="match status" value="1"/>
</dbReference>
<dbReference type="PROSITE" id="PS50025">
    <property type="entry name" value="LAM_G_DOMAIN"/>
    <property type="match status" value="3"/>
</dbReference>
<dbReference type="InterPro" id="IPR013320">
    <property type="entry name" value="ConA-like_dom_sf"/>
</dbReference>